<sequence length="476" mass="51177">MKDRNRTQPSEPVLVVSAACPAFTAAGVQVMDLGAWRSELTMSSGRLALADMSVMGLLLTTADARALAEDHPLSDLVSAAGIPVHDLGPAPGADAVARIALGLVLARMQNALRDAASERAALAELRRAHMQMQTDHAELEAWVWDQLAPKHMLVRSWPATAEVLALGPDPVLQPLPAPSRGFISVDVHIAQAAPAGTVRLDLLRPAGPPFEGMTASIPVAEGLSGWFRLTLPHAGGGEPEDAVLQLSFHPDGPKDVSLPLSLAPESPVEDVCVRSAGAALTRPLALRVWRTLPRMPAPALHDPRHAMPADGVTRLVRPLDLDLPLQLPYATGRVRRAIRRYPDRTPVERWDARDAILVHPSAHRPVVARVPGLDVEALTQLSGIVQLSRHDTMEVAFAIGAAPAGLVQSVEQALPYLGQWVHLLPAEWGEVWFDPAQPLSGPVDLLLATAMPNMPFNRNAEALFHGFRVTGRRRSE</sequence>
<gene>
    <name evidence="1" type="ORF">HMH01_01055</name>
</gene>
<dbReference type="AlphaFoldDB" id="A0A849KPN4"/>
<proteinExistence type="predicted"/>
<protein>
    <submittedName>
        <fullName evidence="1">Uncharacterized protein</fullName>
    </submittedName>
</protein>
<dbReference type="Pfam" id="PF19717">
    <property type="entry name" value="DUF6212"/>
    <property type="match status" value="1"/>
</dbReference>
<dbReference type="Proteomes" id="UP000572377">
    <property type="component" value="Unassembled WGS sequence"/>
</dbReference>
<reference evidence="1 2" key="1">
    <citation type="submission" date="2020-05" db="EMBL/GenBank/DDBJ databases">
        <title>Gimesia benthica sp. nov., a novel planctomycete isolated from a deep-sea water sample of the Northwest Indian Ocean.</title>
        <authorList>
            <person name="Wang J."/>
            <person name="Ruan C."/>
            <person name="Song L."/>
            <person name="Zhu Y."/>
            <person name="Li A."/>
            <person name="Zheng X."/>
            <person name="Wang L."/>
            <person name="Lu Z."/>
            <person name="Huang Y."/>
            <person name="Du W."/>
            <person name="Zhou Y."/>
            <person name="Huang L."/>
            <person name="Dai X."/>
        </authorList>
    </citation>
    <scope>NUCLEOTIDE SEQUENCE [LARGE SCALE GENOMIC DNA]</scope>
    <source>
        <strain evidence="1 2">YYQ-30</strain>
    </source>
</reference>
<accession>A0A849KPN4</accession>
<dbReference type="InterPro" id="IPR046184">
    <property type="entry name" value="DUF6212"/>
</dbReference>
<evidence type="ECO:0000313" key="2">
    <source>
        <dbReference type="Proteomes" id="UP000572377"/>
    </source>
</evidence>
<comment type="caution">
    <text evidence="1">The sequence shown here is derived from an EMBL/GenBank/DDBJ whole genome shotgun (WGS) entry which is preliminary data.</text>
</comment>
<evidence type="ECO:0000313" key="1">
    <source>
        <dbReference type="EMBL" id="NNU79013.1"/>
    </source>
</evidence>
<name>A0A849KPN4_9RHOB</name>
<dbReference type="RefSeq" id="WP_171321637.1">
    <property type="nucleotide sequence ID" value="NZ_JABFBC010000001.1"/>
</dbReference>
<organism evidence="1 2">
    <name type="scientific">Halovulum dunhuangense</name>
    <dbReference type="NCBI Taxonomy" id="1505036"/>
    <lineage>
        <taxon>Bacteria</taxon>
        <taxon>Pseudomonadati</taxon>
        <taxon>Pseudomonadota</taxon>
        <taxon>Alphaproteobacteria</taxon>
        <taxon>Rhodobacterales</taxon>
        <taxon>Paracoccaceae</taxon>
        <taxon>Halovulum</taxon>
    </lineage>
</organism>
<keyword evidence="2" id="KW-1185">Reference proteome</keyword>
<dbReference type="EMBL" id="JABFBC010000001">
    <property type="protein sequence ID" value="NNU79013.1"/>
    <property type="molecule type" value="Genomic_DNA"/>
</dbReference>